<feature type="compositionally biased region" description="Gly residues" evidence="1">
    <location>
        <begin position="762"/>
        <end position="772"/>
    </location>
</feature>
<evidence type="ECO:0000313" key="2">
    <source>
        <dbReference type="EMBL" id="KAF2144029.1"/>
    </source>
</evidence>
<feature type="compositionally biased region" description="Basic residues" evidence="1">
    <location>
        <begin position="109"/>
        <end position="134"/>
    </location>
</feature>
<feature type="compositionally biased region" description="Acidic residues" evidence="1">
    <location>
        <begin position="88"/>
        <end position="102"/>
    </location>
</feature>
<evidence type="ECO:0000313" key="3">
    <source>
        <dbReference type="Proteomes" id="UP000799438"/>
    </source>
</evidence>
<proteinExistence type="predicted"/>
<evidence type="ECO:0000256" key="1">
    <source>
        <dbReference type="SAM" id="MobiDB-lite"/>
    </source>
</evidence>
<feature type="region of interest" description="Disordered" evidence="1">
    <location>
        <begin position="1"/>
        <end position="242"/>
    </location>
</feature>
<reference evidence="2" key="1">
    <citation type="journal article" date="2020" name="Stud. Mycol.">
        <title>101 Dothideomycetes genomes: a test case for predicting lifestyles and emergence of pathogens.</title>
        <authorList>
            <person name="Haridas S."/>
            <person name="Albert R."/>
            <person name="Binder M."/>
            <person name="Bloem J."/>
            <person name="Labutti K."/>
            <person name="Salamov A."/>
            <person name="Andreopoulos B."/>
            <person name="Baker S."/>
            <person name="Barry K."/>
            <person name="Bills G."/>
            <person name="Bluhm B."/>
            <person name="Cannon C."/>
            <person name="Castanera R."/>
            <person name="Culley D."/>
            <person name="Daum C."/>
            <person name="Ezra D."/>
            <person name="Gonzalez J."/>
            <person name="Henrissat B."/>
            <person name="Kuo A."/>
            <person name="Liang C."/>
            <person name="Lipzen A."/>
            <person name="Lutzoni F."/>
            <person name="Magnuson J."/>
            <person name="Mondo S."/>
            <person name="Nolan M."/>
            <person name="Ohm R."/>
            <person name="Pangilinan J."/>
            <person name="Park H.-J."/>
            <person name="Ramirez L."/>
            <person name="Alfaro M."/>
            <person name="Sun H."/>
            <person name="Tritt A."/>
            <person name="Yoshinaga Y."/>
            <person name="Zwiers L.-H."/>
            <person name="Turgeon B."/>
            <person name="Goodwin S."/>
            <person name="Spatafora J."/>
            <person name="Crous P."/>
            <person name="Grigoriev I."/>
        </authorList>
    </citation>
    <scope>NUCLEOTIDE SEQUENCE</scope>
    <source>
        <strain evidence="2">CBS 121167</strain>
    </source>
</reference>
<feature type="compositionally biased region" description="Acidic residues" evidence="1">
    <location>
        <begin position="461"/>
        <end position="471"/>
    </location>
</feature>
<feature type="compositionally biased region" description="Low complexity" evidence="1">
    <location>
        <begin position="511"/>
        <end position="537"/>
    </location>
</feature>
<sequence length="946" mass="101572">MRTRSAKVKPTDTMPAPHPDHSTTTTTTTTTNPTNPDTLSPLSSRSSRKLTRSESNTSMQSQIYVGGRMPVVAYYKKPTLTISGLPEDLLEEMERQDEDAREDPDPRPKRPGRGRPAKVQKRVSPKKRRARQIRRSLTDVEEESASRNGSPSVASMGYDDADHPQNEDEASSPPANPGASPSQQLIDETVSAVRSTSASKPTGGASQPPGPRAKPLYVEEELEDDDLPPAFASDWDTPEETDIEDQADLVLKSRFDKMTDAQKFIAALTKHVPSERATGVLYAIAENTQRALKQWQDEYLAIDKRVAAHANNGPRKPVNGGRVPIDPRVFDDQKEADLYSYLYDARKAPGQQDPFAQRVGTETVGGRELRHRRARDVTTDDLQASEEEVGKRKRRAVQRFDGNAEPGSRTRKRDHADSATPEPQVPPRKRGRVGRGGKAQQYVPQRIREMRGESAMTTSASEDDHDNDDGAYEGSTPEPKGKRRGRPPGSKNLAQRKDAGIKKGPRNKKPQQQQQQQAAVTSQPAAAGQHTFSSAPSVPAPAVPAYQSLQQQQPFMVQGYTHAPPSNIPPASMAPVPGLNVDPAYASSHAHAHQNQHQSPFGPGASGAPLDSTIPPLNGHPSTPATGTTTPSSTPAGTTASATPTIGGTPNSAGGSASSRKKGVKSEKRSQSMTAWWAERKARRAAEAQQQQQQQQQQPHVNVSIATAPPPQLTTAPGSSVAGFAPIVTAAPGAPYGVGASLPPSVPAYTGPYPQPQPARGFAGGSGSGAGGYQAQAQAQQAPPQFPPPPPQQQQQQQQPFRAIAPQHQQAQLQQHHDHLQQQQQQQQRQSPYPHAHAPNPPQQQQQQQPNQTPSLPSLDDVVYGSNSNSNAAGETHAPSEHAEGSASASAGATGSSSNAANAKKDKDKDKEKDKDDAKTAKTAPPAPVWKSRGYDVWLGGPGWGR</sequence>
<dbReference type="Proteomes" id="UP000799438">
    <property type="component" value="Unassembled WGS sequence"/>
</dbReference>
<feature type="region of interest" description="Disordered" evidence="1">
    <location>
        <begin position="352"/>
        <end position="946"/>
    </location>
</feature>
<dbReference type="EMBL" id="ML995480">
    <property type="protein sequence ID" value="KAF2144029.1"/>
    <property type="molecule type" value="Genomic_DNA"/>
</dbReference>
<feature type="compositionally biased region" description="Low complexity" evidence="1">
    <location>
        <begin position="621"/>
        <end position="658"/>
    </location>
</feature>
<dbReference type="OrthoDB" id="4115400at2759"/>
<name>A0A6A6BIS8_9PEZI</name>
<feature type="compositionally biased region" description="Basic and acidic residues" evidence="1">
    <location>
        <begin position="903"/>
        <end position="920"/>
    </location>
</feature>
<feature type="compositionally biased region" description="Low complexity" evidence="1">
    <location>
        <begin position="821"/>
        <end position="852"/>
    </location>
</feature>
<feature type="compositionally biased region" description="Low complexity" evidence="1">
    <location>
        <begin position="171"/>
        <end position="182"/>
    </location>
</feature>
<keyword evidence="3" id="KW-1185">Reference proteome</keyword>
<gene>
    <name evidence="2" type="ORF">K452DRAFT_285234</name>
</gene>
<feature type="compositionally biased region" description="Acidic residues" evidence="1">
    <location>
        <begin position="218"/>
        <end position="227"/>
    </location>
</feature>
<protein>
    <submittedName>
        <fullName evidence="2">Uncharacterized protein</fullName>
    </submittedName>
</protein>
<feature type="compositionally biased region" description="Low complexity" evidence="1">
    <location>
        <begin position="687"/>
        <end position="698"/>
    </location>
</feature>
<accession>A0A6A6BIS8</accession>
<feature type="compositionally biased region" description="Low complexity" evidence="1">
    <location>
        <begin position="22"/>
        <end position="45"/>
    </location>
</feature>
<feature type="compositionally biased region" description="Low complexity" evidence="1">
    <location>
        <begin position="586"/>
        <end position="599"/>
    </location>
</feature>
<dbReference type="AlphaFoldDB" id="A0A6A6BIS8"/>
<dbReference type="GeneID" id="54297574"/>
<organism evidence="2 3">
    <name type="scientific">Aplosporella prunicola CBS 121167</name>
    <dbReference type="NCBI Taxonomy" id="1176127"/>
    <lineage>
        <taxon>Eukaryota</taxon>
        <taxon>Fungi</taxon>
        <taxon>Dikarya</taxon>
        <taxon>Ascomycota</taxon>
        <taxon>Pezizomycotina</taxon>
        <taxon>Dothideomycetes</taxon>
        <taxon>Dothideomycetes incertae sedis</taxon>
        <taxon>Botryosphaeriales</taxon>
        <taxon>Aplosporellaceae</taxon>
        <taxon>Aplosporella</taxon>
    </lineage>
</organism>
<feature type="compositionally biased region" description="Low complexity" evidence="1">
    <location>
        <begin position="885"/>
        <end position="902"/>
    </location>
</feature>
<feature type="compositionally biased region" description="Low complexity" evidence="1">
    <location>
        <begin position="793"/>
        <end position="814"/>
    </location>
</feature>
<feature type="compositionally biased region" description="Low complexity" evidence="1">
    <location>
        <begin position="773"/>
        <end position="783"/>
    </location>
</feature>
<dbReference type="RefSeq" id="XP_033399741.1">
    <property type="nucleotide sequence ID" value="XM_033540078.1"/>
</dbReference>